<evidence type="ECO:0000313" key="1">
    <source>
        <dbReference type="EMBL" id="ASB89202.1"/>
    </source>
</evidence>
<dbReference type="RefSeq" id="WP_006640448.1">
    <property type="nucleotide sequence ID" value="NZ_BORD01000006.1"/>
</dbReference>
<sequence length="98" mass="11403">MINFDSKKFKKILDSISNPPNPKDTRIRNYYSNQEYASFNIDFENVDIALRIAGLLGKHATNFTITTCHFPDTNKIDYIQFMIFKINDPELLAILDQI</sequence>
<accession>A0ABM6LIN2</accession>
<dbReference type="GeneID" id="92853352"/>
<name>A0ABM6LIN2_9BACI</name>
<organism evidence="1 2">
    <name type="scientific">Bacillus sonorensis</name>
    <dbReference type="NCBI Taxonomy" id="119858"/>
    <lineage>
        <taxon>Bacteria</taxon>
        <taxon>Bacillati</taxon>
        <taxon>Bacillota</taxon>
        <taxon>Bacilli</taxon>
        <taxon>Bacillales</taxon>
        <taxon>Bacillaceae</taxon>
        <taxon>Bacillus</taxon>
    </lineage>
</organism>
<dbReference type="EMBL" id="CP021920">
    <property type="protein sequence ID" value="ASB89202.1"/>
    <property type="molecule type" value="Genomic_DNA"/>
</dbReference>
<keyword evidence="2" id="KW-1185">Reference proteome</keyword>
<proteinExistence type="predicted"/>
<gene>
    <name evidence="1" type="ORF">S101395_02695</name>
</gene>
<reference evidence="1 2" key="1">
    <citation type="submission" date="2017-06" db="EMBL/GenBank/DDBJ databases">
        <title>Genome sequence of Bacillus sonorensis strain SRCM101395.</title>
        <authorList>
            <person name="Cho S.H."/>
        </authorList>
    </citation>
    <scope>NUCLEOTIDE SEQUENCE [LARGE SCALE GENOMIC DNA]</scope>
    <source>
        <strain evidence="1 2">SRCM101395</strain>
    </source>
</reference>
<evidence type="ECO:0000313" key="2">
    <source>
        <dbReference type="Proteomes" id="UP000196877"/>
    </source>
</evidence>
<dbReference type="Proteomes" id="UP000196877">
    <property type="component" value="Chromosome"/>
</dbReference>
<protein>
    <submittedName>
        <fullName evidence="1">Uncharacterized protein</fullName>
    </submittedName>
</protein>